<feature type="transmembrane region" description="Helical" evidence="6">
    <location>
        <begin position="402"/>
        <end position="420"/>
    </location>
</feature>
<sequence>MAIFTSPRSLQNVYSPQYVTQSQMGDVFQDAGAHSSHPSFLHLVLLVFEAVLEVICVSFPGYIAAKQGMFDAEAQKLVANLNVMLFTPCLIFTKLGSQLTAEKLTDLAIIPAIFVIQTLVSYSCAFVVSRCLRLKKRPSNFVAAMAVFGNSNSLPISLVMSLSQTLKGLHWSRVPNDNDDEVAARGILYLLIFQQLGQLVRWSWGYHVLLAPRERFLEEGAGEEDDNTRIGEGQERYLDNPEQTDPDEPLVRTRNSEELSSSSDDETGDSDRFTSGQETPVTARDYSYAKLSPRSGGEGDPNDPALLGSPRGPFIPRQSSTGDMLCFPNVEQTAHASHGKGFVGRIKGSAYRLRSRVASGWEKATGAVFRCLPTGIQKVLKVCSRGLTKLVYGVWEFMNPPLWAMLVSIVVASVPALQSLFFDEGTFVRNSVTRAISQNGQVAVPLILVVLGANLERNTLPKEALEDTDHPSEEKKLIIASLVARMVLPTMIMAPILALLAKYVPVSILDDPIFIIVCFLLTGAPSALQLAQICQINNVYVSAMSKLLFQSYVVWILPSTLILVMCALEVVEWASAS</sequence>
<feature type="transmembrane region" description="Helical" evidence="6">
    <location>
        <begin position="141"/>
        <end position="162"/>
    </location>
</feature>
<keyword evidence="8" id="KW-1185">Reference proteome</keyword>
<reference evidence="7 8" key="1">
    <citation type="submission" date="2016-12" db="EMBL/GenBank/DDBJ databases">
        <title>The genomes of Aspergillus section Nigri reveals drivers in fungal speciation.</title>
        <authorList>
            <consortium name="DOE Joint Genome Institute"/>
            <person name="Vesth T.C."/>
            <person name="Nybo J."/>
            <person name="Theobald S."/>
            <person name="Brandl J."/>
            <person name="Frisvad J.C."/>
            <person name="Nielsen K.F."/>
            <person name="Lyhne E.K."/>
            <person name="Kogle M.E."/>
            <person name="Kuo A."/>
            <person name="Riley R."/>
            <person name="Clum A."/>
            <person name="Nolan M."/>
            <person name="Lipzen A."/>
            <person name="Salamov A."/>
            <person name="Henrissat B."/>
            <person name="Wiebenga A."/>
            <person name="De Vries R.P."/>
            <person name="Grigoriev I.V."/>
            <person name="Mortensen U.H."/>
            <person name="Andersen M.R."/>
            <person name="Baker S.E."/>
        </authorList>
    </citation>
    <scope>NUCLEOTIDE SEQUENCE [LARGE SCALE GENOMIC DNA]</scope>
    <source>
        <strain evidence="7 8">CBS 117.55</strain>
    </source>
</reference>
<dbReference type="GO" id="GO:0016020">
    <property type="term" value="C:membrane"/>
    <property type="evidence" value="ECO:0007669"/>
    <property type="project" value="UniProtKB-SubCell"/>
</dbReference>
<evidence type="ECO:0000256" key="4">
    <source>
        <dbReference type="ARBA" id="ARBA00023136"/>
    </source>
</evidence>
<feature type="transmembrane region" description="Helical" evidence="6">
    <location>
        <begin position="513"/>
        <end position="531"/>
    </location>
</feature>
<feature type="transmembrane region" description="Helical" evidence="6">
    <location>
        <begin position="77"/>
        <end position="96"/>
    </location>
</feature>
<evidence type="ECO:0000313" key="7">
    <source>
        <dbReference type="EMBL" id="PWY90010.1"/>
    </source>
</evidence>
<keyword evidence="3 6" id="KW-1133">Transmembrane helix</keyword>
<feature type="compositionally biased region" description="Basic and acidic residues" evidence="5">
    <location>
        <begin position="227"/>
        <end position="239"/>
    </location>
</feature>
<gene>
    <name evidence="7" type="ORF">BO70DRAFT_330196</name>
</gene>
<dbReference type="InterPro" id="IPR004776">
    <property type="entry name" value="Mem_transp_PIN-like"/>
</dbReference>
<evidence type="ECO:0000313" key="8">
    <source>
        <dbReference type="Proteomes" id="UP000247233"/>
    </source>
</evidence>
<evidence type="ECO:0000256" key="2">
    <source>
        <dbReference type="ARBA" id="ARBA00022692"/>
    </source>
</evidence>
<feature type="region of interest" description="Disordered" evidence="5">
    <location>
        <begin position="220"/>
        <end position="313"/>
    </location>
</feature>
<evidence type="ECO:0000256" key="1">
    <source>
        <dbReference type="ARBA" id="ARBA00004141"/>
    </source>
</evidence>
<keyword evidence="4 6" id="KW-0472">Membrane</keyword>
<dbReference type="PANTHER" id="PTHR31794">
    <property type="entry name" value="AUXIN EFFLUX TRANSPORTER FAMILY PROTEIN (EUROFUNG)"/>
    <property type="match status" value="1"/>
</dbReference>
<dbReference type="Proteomes" id="UP000247233">
    <property type="component" value="Unassembled WGS sequence"/>
</dbReference>
<evidence type="ECO:0000256" key="3">
    <source>
        <dbReference type="ARBA" id="ARBA00022989"/>
    </source>
</evidence>
<comment type="subcellular location">
    <subcellularLocation>
        <location evidence="1">Membrane</location>
        <topology evidence="1">Multi-pass membrane protein</topology>
    </subcellularLocation>
</comment>
<dbReference type="VEuPathDB" id="FungiDB:BO70DRAFT_330196"/>
<name>A0A317X0I4_9EURO</name>
<dbReference type="EMBL" id="MSFL01000003">
    <property type="protein sequence ID" value="PWY90010.1"/>
    <property type="molecule type" value="Genomic_DNA"/>
</dbReference>
<dbReference type="STRING" id="1448321.A0A317X0I4"/>
<dbReference type="GO" id="GO:0055085">
    <property type="term" value="P:transmembrane transport"/>
    <property type="evidence" value="ECO:0007669"/>
    <property type="project" value="InterPro"/>
</dbReference>
<accession>A0A317X0I4</accession>
<dbReference type="PANTHER" id="PTHR31794:SF2">
    <property type="entry name" value="AUXIN EFFLUX TRANSPORTER FAMILY PROTEIN (EUROFUNG)"/>
    <property type="match status" value="1"/>
</dbReference>
<dbReference type="AlphaFoldDB" id="A0A317X0I4"/>
<proteinExistence type="predicted"/>
<dbReference type="Pfam" id="PF03547">
    <property type="entry name" value="Mem_trans"/>
    <property type="match status" value="1"/>
</dbReference>
<dbReference type="RefSeq" id="XP_025402841.1">
    <property type="nucleotide sequence ID" value="XM_025540819.1"/>
</dbReference>
<feature type="transmembrane region" description="Helical" evidence="6">
    <location>
        <begin position="552"/>
        <end position="571"/>
    </location>
</feature>
<dbReference type="GeneID" id="37063056"/>
<comment type="caution">
    <text evidence="7">The sequence shown here is derived from an EMBL/GenBank/DDBJ whole genome shotgun (WGS) entry which is preliminary data.</text>
</comment>
<feature type="transmembrane region" description="Helical" evidence="6">
    <location>
        <begin position="108"/>
        <end position="129"/>
    </location>
</feature>
<keyword evidence="2 6" id="KW-0812">Transmembrane</keyword>
<feature type="transmembrane region" description="Helical" evidence="6">
    <location>
        <begin position="477"/>
        <end position="501"/>
    </location>
</feature>
<organism evidence="7 8">
    <name type="scientific">Aspergillus heteromorphus CBS 117.55</name>
    <dbReference type="NCBI Taxonomy" id="1448321"/>
    <lineage>
        <taxon>Eukaryota</taxon>
        <taxon>Fungi</taxon>
        <taxon>Dikarya</taxon>
        <taxon>Ascomycota</taxon>
        <taxon>Pezizomycotina</taxon>
        <taxon>Eurotiomycetes</taxon>
        <taxon>Eurotiomycetidae</taxon>
        <taxon>Eurotiales</taxon>
        <taxon>Aspergillaceae</taxon>
        <taxon>Aspergillus</taxon>
        <taxon>Aspergillus subgen. Circumdati</taxon>
    </lineage>
</organism>
<feature type="transmembrane region" description="Helical" evidence="6">
    <location>
        <begin position="40"/>
        <end position="65"/>
    </location>
</feature>
<protein>
    <submittedName>
        <fullName evidence="7">Auxin efflux carrier superfamily</fullName>
    </submittedName>
</protein>
<dbReference type="OrthoDB" id="2499604at2759"/>
<evidence type="ECO:0000256" key="6">
    <source>
        <dbReference type="SAM" id="Phobius"/>
    </source>
</evidence>
<evidence type="ECO:0000256" key="5">
    <source>
        <dbReference type="SAM" id="MobiDB-lite"/>
    </source>
</evidence>
<dbReference type="GO" id="GO:0005783">
    <property type="term" value="C:endoplasmic reticulum"/>
    <property type="evidence" value="ECO:0007669"/>
    <property type="project" value="TreeGrafter"/>
</dbReference>